<proteinExistence type="predicted"/>
<keyword evidence="1" id="KW-0812">Transmembrane</keyword>
<evidence type="ECO:0000313" key="2">
    <source>
        <dbReference type="EMBL" id="VXC76351.1"/>
    </source>
</evidence>
<keyword evidence="1" id="KW-0472">Membrane</keyword>
<protein>
    <submittedName>
        <fullName evidence="2">Uncharacterized protein</fullName>
    </submittedName>
</protein>
<organism evidence="2 3">
    <name type="scientific">Sphingobacterium multivorum</name>
    <dbReference type="NCBI Taxonomy" id="28454"/>
    <lineage>
        <taxon>Bacteria</taxon>
        <taxon>Pseudomonadati</taxon>
        <taxon>Bacteroidota</taxon>
        <taxon>Sphingobacteriia</taxon>
        <taxon>Sphingobacteriales</taxon>
        <taxon>Sphingobacteriaceae</taxon>
        <taxon>Sphingobacterium</taxon>
    </lineage>
</organism>
<evidence type="ECO:0000313" key="3">
    <source>
        <dbReference type="Proteomes" id="UP000432350"/>
    </source>
</evidence>
<accession>A0A654B7I3</accession>
<sequence length="115" mass="13665">MGYPSLTRLLVARYRHRSRRRVCSINRVASFMFGDSIGFVNSYFYIVQMHLSVSYFEISQFQKLHEHKNHLQFDLKLFEVSYKILIKLVFGIAISYLCTVNQLINNYESKKKACR</sequence>
<evidence type="ECO:0000256" key="1">
    <source>
        <dbReference type="SAM" id="Phobius"/>
    </source>
</evidence>
<dbReference type="Proteomes" id="UP000432350">
    <property type="component" value="Unassembled WGS sequence"/>
</dbReference>
<dbReference type="AlphaFoldDB" id="A0A654B7I3"/>
<gene>
    <name evidence="2" type="ORF">SPHINGO8BC_20003</name>
</gene>
<keyword evidence="1" id="KW-1133">Transmembrane helix</keyword>
<reference evidence="2 3" key="1">
    <citation type="submission" date="2019-10" db="EMBL/GenBank/DDBJ databases">
        <authorList>
            <person name="Karimi E."/>
        </authorList>
    </citation>
    <scope>NUCLEOTIDE SEQUENCE [LARGE SCALE GENOMIC DNA]</scope>
    <source>
        <strain evidence="2">Sphingobacterium sp. 8BC</strain>
    </source>
</reference>
<dbReference type="EMBL" id="CABWMV010000012">
    <property type="protein sequence ID" value="VXC76351.1"/>
    <property type="molecule type" value="Genomic_DNA"/>
</dbReference>
<name>A0A654B7I3_SPHMU</name>
<feature type="transmembrane region" description="Helical" evidence="1">
    <location>
        <begin position="25"/>
        <end position="46"/>
    </location>
</feature>
<feature type="transmembrane region" description="Helical" evidence="1">
    <location>
        <begin position="84"/>
        <end position="104"/>
    </location>
</feature>